<evidence type="ECO:0000256" key="4">
    <source>
        <dbReference type="ARBA" id="ARBA00022989"/>
    </source>
</evidence>
<keyword evidence="3 6" id="KW-0812">Transmembrane</keyword>
<reference evidence="8 9" key="1">
    <citation type="submission" date="2018-05" db="EMBL/GenBank/DDBJ databases">
        <authorList>
            <person name="Goeker M."/>
            <person name="Huntemann M."/>
            <person name="Clum A."/>
            <person name="Pillay M."/>
            <person name="Palaniappan K."/>
            <person name="Varghese N."/>
            <person name="Mikhailova N."/>
            <person name="Stamatis D."/>
            <person name="Reddy T."/>
            <person name="Daum C."/>
            <person name="Shapiro N."/>
            <person name="Ivanova N."/>
            <person name="Kyrpides N."/>
            <person name="Woyke T."/>
        </authorList>
    </citation>
    <scope>NUCLEOTIDE SEQUENCE [LARGE SCALE GENOMIC DNA]</scope>
    <source>
        <strain evidence="8 9">DSM 26524</strain>
    </source>
</reference>
<gene>
    <name evidence="8" type="ORF">C7383_12123</name>
</gene>
<dbReference type="AlphaFoldDB" id="A0AB73SXP8"/>
<feature type="transmembrane region" description="Helical" evidence="6">
    <location>
        <begin position="678"/>
        <end position="700"/>
    </location>
</feature>
<evidence type="ECO:0000313" key="9">
    <source>
        <dbReference type="Proteomes" id="UP000245412"/>
    </source>
</evidence>
<evidence type="ECO:0000259" key="7">
    <source>
        <dbReference type="Pfam" id="PF02687"/>
    </source>
</evidence>
<comment type="subcellular location">
    <subcellularLocation>
        <location evidence="1">Cell membrane</location>
        <topology evidence="1">Multi-pass membrane protein</topology>
    </subcellularLocation>
</comment>
<evidence type="ECO:0000256" key="3">
    <source>
        <dbReference type="ARBA" id="ARBA00022692"/>
    </source>
</evidence>
<feature type="transmembrane region" description="Helical" evidence="6">
    <location>
        <begin position="250"/>
        <end position="274"/>
    </location>
</feature>
<comment type="caution">
    <text evidence="8">The sequence shown here is derived from an EMBL/GenBank/DDBJ whole genome shotgun (WGS) entry which is preliminary data.</text>
</comment>
<organism evidence="8 9">
    <name type="scientific">Murimonas intestini</name>
    <dbReference type="NCBI Taxonomy" id="1337051"/>
    <lineage>
        <taxon>Bacteria</taxon>
        <taxon>Bacillati</taxon>
        <taxon>Bacillota</taxon>
        <taxon>Clostridia</taxon>
        <taxon>Lachnospirales</taxon>
        <taxon>Lachnospiraceae</taxon>
        <taxon>Murimonas</taxon>
    </lineage>
</organism>
<feature type="transmembrane region" description="Helical" evidence="6">
    <location>
        <begin position="341"/>
        <end position="365"/>
    </location>
</feature>
<evidence type="ECO:0000256" key="5">
    <source>
        <dbReference type="ARBA" id="ARBA00023136"/>
    </source>
</evidence>
<keyword evidence="9" id="KW-1185">Reference proteome</keyword>
<feature type="transmembrane region" description="Helical" evidence="6">
    <location>
        <begin position="420"/>
        <end position="440"/>
    </location>
</feature>
<protein>
    <submittedName>
        <fullName evidence="8">ABC transport system permease protein</fullName>
    </submittedName>
</protein>
<keyword evidence="5 6" id="KW-0472">Membrane</keyword>
<feature type="transmembrane region" description="Helical" evidence="6">
    <location>
        <begin position="621"/>
        <end position="644"/>
    </location>
</feature>
<proteinExistence type="predicted"/>
<dbReference type="PANTHER" id="PTHR30287:SF1">
    <property type="entry name" value="INNER MEMBRANE PROTEIN"/>
    <property type="match status" value="1"/>
</dbReference>
<dbReference type="InterPro" id="IPR003838">
    <property type="entry name" value="ABC3_permease_C"/>
</dbReference>
<accession>A0AB73SXP8</accession>
<dbReference type="RefSeq" id="WP_109748689.1">
    <property type="nucleotide sequence ID" value="NZ_JANKBI010000025.1"/>
</dbReference>
<dbReference type="EMBL" id="QGGY01000021">
    <property type="protein sequence ID" value="PWJ72158.1"/>
    <property type="molecule type" value="Genomic_DNA"/>
</dbReference>
<evidence type="ECO:0000313" key="8">
    <source>
        <dbReference type="EMBL" id="PWJ72158.1"/>
    </source>
</evidence>
<feature type="transmembrane region" description="Helical" evidence="6">
    <location>
        <begin position="15"/>
        <end position="34"/>
    </location>
</feature>
<name>A0AB73SXP8_9FIRM</name>
<dbReference type="PANTHER" id="PTHR30287">
    <property type="entry name" value="MEMBRANE COMPONENT OF PREDICTED ABC SUPERFAMILY METABOLITE UPTAKE TRANSPORTER"/>
    <property type="match status" value="1"/>
</dbReference>
<dbReference type="Pfam" id="PF02687">
    <property type="entry name" value="FtsX"/>
    <property type="match status" value="2"/>
</dbReference>
<dbReference type="GO" id="GO:0005886">
    <property type="term" value="C:plasma membrane"/>
    <property type="evidence" value="ECO:0007669"/>
    <property type="project" value="UniProtKB-SubCell"/>
</dbReference>
<evidence type="ECO:0000256" key="2">
    <source>
        <dbReference type="ARBA" id="ARBA00022475"/>
    </source>
</evidence>
<keyword evidence="4 6" id="KW-1133">Transmembrane helix</keyword>
<feature type="domain" description="ABC3 transporter permease C-terminal" evidence="7">
    <location>
        <begin position="628"/>
        <end position="744"/>
    </location>
</feature>
<feature type="transmembrane region" description="Helical" evidence="6">
    <location>
        <begin position="712"/>
        <end position="732"/>
    </location>
</feature>
<feature type="transmembrane region" description="Helical" evidence="6">
    <location>
        <begin position="295"/>
        <end position="321"/>
    </location>
</feature>
<dbReference type="InterPro" id="IPR038766">
    <property type="entry name" value="Membrane_comp_ABC_pdt"/>
</dbReference>
<dbReference type="Proteomes" id="UP000245412">
    <property type="component" value="Unassembled WGS sequence"/>
</dbReference>
<keyword evidence="2" id="KW-1003">Cell membrane</keyword>
<evidence type="ECO:0000256" key="1">
    <source>
        <dbReference type="ARBA" id="ARBA00004651"/>
    </source>
</evidence>
<evidence type="ECO:0000256" key="6">
    <source>
        <dbReference type="SAM" id="Phobius"/>
    </source>
</evidence>
<sequence length="753" mass="85555">MLIRKMFRDVWKNKVPFIAVFLMMFAGNFIFSGITGEYNGMSKTFHSYIEETHLADAWVLGDNFQSSDIDQLKKNPSIDDVEKRALLISAPKSVDDKTIDLYVLAGENNISELKILDGKKYSKNESGIWLDAVFAKENNYEVKDKIELDIGGKKIEKEVVGLCYSPEYIYSIRNGEFVPDHKNNGFAFINEGDIKEIGKIHWNQLLISGTGNLKKTISNTLEGNDTTVVLQKDHTSYSVMNDEITQHKEIGLIFAMVFLFIAILVTITTVHRLLNSQRLQIGILKSMGFHKRSLYIHYISHSTFVCLLGSVFGWCAGYITLPKLLFPIMEEMYTLPKLKSAMVAGSWLLPIACALLCLAVSLAVCHKYLKENAAKILYSNSVEKEYKELPLSFLWKHLSFYGQWNMRDIFRNKLRSSMTILGVMGCVALLFSSFGLFASMNHMSEWTFDKVQTYNTKVTGNYSDEEFKNKLLQSMYGEELMETSAEIKFNGKEENAAFTGVESQDFIRLYDNEGKKIELEEGIALSRNTANKLGIEVGDRLMWKFTGSDEWYLEVVKHIVRTPMTQGITMLKSEMDAEGIPFHTTSIIGEKPDKLLTNSDYVDSVQHKSDLKYALDMMLNASVMLSVLFLVFAVLLGSVILYNLGTLSYMERYRDMATLKVLGFHNLRIKKLMIQQNLWLTIAGIIIGLPTGYGLTILMLSTVQDSIDISVYIPAYAYIISILGTFFLSWMISKLLSRKIYHIDMISALKIND</sequence>
<feature type="domain" description="ABC3 transporter permease C-terminal" evidence="7">
    <location>
        <begin position="253"/>
        <end position="365"/>
    </location>
</feature>